<dbReference type="SUPFAM" id="SSF53335">
    <property type="entry name" value="S-adenosyl-L-methionine-dependent methyltransferases"/>
    <property type="match status" value="1"/>
</dbReference>
<dbReference type="InterPro" id="IPR051038">
    <property type="entry name" value="RMT2/GAMT_Mtase"/>
</dbReference>
<dbReference type="GO" id="GO:0006601">
    <property type="term" value="P:creatine biosynthetic process"/>
    <property type="evidence" value="ECO:0007669"/>
    <property type="project" value="TreeGrafter"/>
</dbReference>
<evidence type="ECO:0000313" key="1">
    <source>
        <dbReference type="EMBL" id="ARO86882.1"/>
    </source>
</evidence>
<keyword evidence="1" id="KW-0808">Transferase</keyword>
<organism evidence="1 2">
    <name type="scientific">Nitrosospira lacus</name>
    <dbReference type="NCBI Taxonomy" id="1288494"/>
    <lineage>
        <taxon>Bacteria</taxon>
        <taxon>Pseudomonadati</taxon>
        <taxon>Pseudomonadota</taxon>
        <taxon>Betaproteobacteria</taxon>
        <taxon>Nitrosomonadales</taxon>
        <taxon>Nitrosomonadaceae</taxon>
        <taxon>Nitrosospira</taxon>
    </lineage>
</organism>
<dbReference type="Gene3D" id="3.40.50.150">
    <property type="entry name" value="Vaccinia Virus protein VP39"/>
    <property type="match status" value="1"/>
</dbReference>
<keyword evidence="2" id="KW-1185">Reference proteome</keyword>
<reference evidence="1 2" key="1">
    <citation type="journal article" date="2015" name="Int. J. Syst. Evol. Microbiol.">
        <title>Nitrosospira lacus sp. nov., a psychrotolerant, ammonia-oxidizing bacterium from sandy lake sediment.</title>
        <authorList>
            <person name="Urakawa H."/>
            <person name="Garcia J.C."/>
            <person name="Nielsen J.L."/>
            <person name="Le V.Q."/>
            <person name="Kozlowski J.A."/>
            <person name="Stein L.Y."/>
            <person name="Lim C.K."/>
            <person name="Pommerening-Roser A."/>
            <person name="Martens-Habbena W."/>
            <person name="Stahl D.A."/>
            <person name="Klotz M.G."/>
        </authorList>
    </citation>
    <scope>NUCLEOTIDE SEQUENCE [LARGE SCALE GENOMIC DNA]</scope>
    <source>
        <strain evidence="1 2">APG3</strain>
    </source>
</reference>
<dbReference type="CDD" id="cd02440">
    <property type="entry name" value="AdoMet_MTases"/>
    <property type="match status" value="1"/>
</dbReference>
<dbReference type="Proteomes" id="UP000012179">
    <property type="component" value="Chromosome"/>
</dbReference>
<dbReference type="EMBL" id="CP021106">
    <property type="protein sequence ID" value="ARO86882.1"/>
    <property type="molecule type" value="Genomic_DNA"/>
</dbReference>
<dbReference type="KEGG" id="nlc:EBAPG3_003345"/>
<protein>
    <submittedName>
        <fullName evidence="1">Methyltransferase</fullName>
    </submittedName>
</protein>
<dbReference type="AlphaFoldDB" id="A0A1W6SM86"/>
<dbReference type="GO" id="GO:0032259">
    <property type="term" value="P:methylation"/>
    <property type="evidence" value="ECO:0007669"/>
    <property type="project" value="UniProtKB-KW"/>
</dbReference>
<dbReference type="OrthoDB" id="9804312at2"/>
<dbReference type="eggNOG" id="COG2521">
    <property type="taxonomic scope" value="Bacteria"/>
</dbReference>
<dbReference type="RefSeq" id="WP_004178790.1">
    <property type="nucleotide sequence ID" value="NZ_CP021106.3"/>
</dbReference>
<dbReference type="InterPro" id="IPR029063">
    <property type="entry name" value="SAM-dependent_MTases_sf"/>
</dbReference>
<proteinExistence type="predicted"/>
<name>A0A1W6SM86_9PROT</name>
<sequence>MDAIQQQENPEIKLVENNEEVTLYIDDGQAMQGWESALMWESADILCGYGSEFLEVGLGLGISALRIAANPATRHHTVIEKFPRVIELFRERNPSPPPALEIVHADFFEYIQRIDPESLDGIFFDPYLVPVSLWDDEALWMEVMPAVTRALRRGGVFIPCFSTRPMLRWQFVHHFDRIIVERRSYASYETTDYVKKDTGDAYIQCFVRTR</sequence>
<dbReference type="GO" id="GO:0030731">
    <property type="term" value="F:guanidinoacetate N-methyltransferase activity"/>
    <property type="evidence" value="ECO:0007669"/>
    <property type="project" value="TreeGrafter"/>
</dbReference>
<gene>
    <name evidence="1" type="ORF">EBAPG3_003345</name>
</gene>
<dbReference type="GO" id="GO:0005737">
    <property type="term" value="C:cytoplasm"/>
    <property type="evidence" value="ECO:0007669"/>
    <property type="project" value="TreeGrafter"/>
</dbReference>
<dbReference type="PANTHER" id="PTHR32379:SF1">
    <property type="entry name" value="GUANIDINOACETATE N-METHYLTRANSFERASE"/>
    <property type="match status" value="1"/>
</dbReference>
<keyword evidence="1" id="KW-0489">Methyltransferase</keyword>
<dbReference type="PANTHER" id="PTHR32379">
    <property type="entry name" value="GUANIDINOACETATE N-METHYLTRANSFERASE"/>
    <property type="match status" value="1"/>
</dbReference>
<accession>A0A1W6SM86</accession>
<evidence type="ECO:0000313" key="2">
    <source>
        <dbReference type="Proteomes" id="UP000012179"/>
    </source>
</evidence>